<keyword evidence="2" id="KW-0328">Glycosyltransferase</keyword>
<dbReference type="InterPro" id="IPR005599">
    <property type="entry name" value="GPI_mannosylTrfase"/>
</dbReference>
<keyword evidence="8" id="KW-0732">Signal</keyword>
<dbReference type="AlphaFoldDB" id="D7FKV6"/>
<keyword evidence="4" id="KW-0812">Transmembrane</keyword>
<comment type="subcellular location">
    <subcellularLocation>
        <location evidence="1">Endoplasmic reticulum membrane</location>
        <topology evidence="1">Multi-pass membrane protein</topology>
    </subcellularLocation>
</comment>
<feature type="signal peptide" evidence="8">
    <location>
        <begin position="1"/>
        <end position="22"/>
    </location>
</feature>
<dbReference type="EMBL" id="FN649737">
    <property type="protein sequence ID" value="CBJ29501.1"/>
    <property type="molecule type" value="Genomic_DNA"/>
</dbReference>
<evidence type="ECO:0000256" key="1">
    <source>
        <dbReference type="ARBA" id="ARBA00004477"/>
    </source>
</evidence>
<keyword evidence="7" id="KW-0472">Membrane</keyword>
<name>D7FKV6_ECTSI</name>
<evidence type="ECO:0000313" key="10">
    <source>
        <dbReference type="Proteomes" id="UP000002630"/>
    </source>
</evidence>
<dbReference type="STRING" id="2880.D7FKV6"/>
<keyword evidence="10" id="KW-1185">Reference proteome</keyword>
<feature type="chain" id="PRO_5003095303" evidence="8">
    <location>
        <begin position="23"/>
        <end position="54"/>
    </location>
</feature>
<keyword evidence="3" id="KW-0808">Transferase</keyword>
<dbReference type="eggNOG" id="KOG2515">
    <property type="taxonomic scope" value="Eukaryota"/>
</dbReference>
<evidence type="ECO:0000256" key="3">
    <source>
        <dbReference type="ARBA" id="ARBA00022679"/>
    </source>
</evidence>
<dbReference type="GO" id="GO:0016757">
    <property type="term" value="F:glycosyltransferase activity"/>
    <property type="evidence" value="ECO:0007669"/>
    <property type="project" value="UniProtKB-KW"/>
</dbReference>
<evidence type="ECO:0000256" key="6">
    <source>
        <dbReference type="ARBA" id="ARBA00022989"/>
    </source>
</evidence>
<organism evidence="9 10">
    <name type="scientific">Ectocarpus siliculosus</name>
    <name type="common">Brown alga</name>
    <name type="synonym">Conferva siliculosa</name>
    <dbReference type="NCBI Taxonomy" id="2880"/>
    <lineage>
        <taxon>Eukaryota</taxon>
        <taxon>Sar</taxon>
        <taxon>Stramenopiles</taxon>
        <taxon>Ochrophyta</taxon>
        <taxon>PX clade</taxon>
        <taxon>Phaeophyceae</taxon>
        <taxon>Ectocarpales</taxon>
        <taxon>Ectocarpaceae</taxon>
        <taxon>Ectocarpus</taxon>
    </lineage>
</organism>
<gene>
    <name evidence="9" type="ORF">Esi_0149_0039</name>
</gene>
<proteinExistence type="predicted"/>
<dbReference type="InParanoid" id="D7FKV6"/>
<sequence>MVWAPSAAMASAFVLLIRLLSAGTTCVGDCDETYNYWEPLHYLLYGFGFQTWCA</sequence>
<dbReference type="GO" id="GO:0005789">
    <property type="term" value="C:endoplasmic reticulum membrane"/>
    <property type="evidence" value="ECO:0007669"/>
    <property type="project" value="UniProtKB-SubCell"/>
</dbReference>
<evidence type="ECO:0000256" key="4">
    <source>
        <dbReference type="ARBA" id="ARBA00022692"/>
    </source>
</evidence>
<keyword evidence="5" id="KW-0256">Endoplasmic reticulum</keyword>
<protein>
    <submittedName>
        <fullName evidence="9">Uncharacterized protein</fullName>
    </submittedName>
</protein>
<accession>D7FKV6</accession>
<evidence type="ECO:0000256" key="8">
    <source>
        <dbReference type="SAM" id="SignalP"/>
    </source>
</evidence>
<dbReference type="UniPathway" id="UPA00378"/>
<evidence type="ECO:0000256" key="2">
    <source>
        <dbReference type="ARBA" id="ARBA00022676"/>
    </source>
</evidence>
<dbReference type="Pfam" id="PF03901">
    <property type="entry name" value="Glyco_transf_22"/>
    <property type="match status" value="1"/>
</dbReference>
<evidence type="ECO:0000256" key="5">
    <source>
        <dbReference type="ARBA" id="ARBA00022824"/>
    </source>
</evidence>
<dbReference type="OrthoDB" id="497541at2759"/>
<reference evidence="9 10" key="1">
    <citation type="journal article" date="2010" name="Nature">
        <title>The Ectocarpus genome and the independent evolution of multicellularity in brown algae.</title>
        <authorList>
            <person name="Cock J.M."/>
            <person name="Sterck L."/>
            <person name="Rouze P."/>
            <person name="Scornet D."/>
            <person name="Allen A.E."/>
            <person name="Amoutzias G."/>
            <person name="Anthouard V."/>
            <person name="Artiguenave F."/>
            <person name="Aury J.M."/>
            <person name="Badger J.H."/>
            <person name="Beszteri B."/>
            <person name="Billiau K."/>
            <person name="Bonnet E."/>
            <person name="Bothwell J.H."/>
            <person name="Bowler C."/>
            <person name="Boyen C."/>
            <person name="Brownlee C."/>
            <person name="Carrano C.J."/>
            <person name="Charrier B."/>
            <person name="Cho G.Y."/>
            <person name="Coelho S.M."/>
            <person name="Collen J."/>
            <person name="Corre E."/>
            <person name="Da Silva C."/>
            <person name="Delage L."/>
            <person name="Delaroque N."/>
            <person name="Dittami S.M."/>
            <person name="Doulbeau S."/>
            <person name="Elias M."/>
            <person name="Farnham G."/>
            <person name="Gachon C.M."/>
            <person name="Gschloessl B."/>
            <person name="Heesch S."/>
            <person name="Jabbari K."/>
            <person name="Jubin C."/>
            <person name="Kawai H."/>
            <person name="Kimura K."/>
            <person name="Kloareg B."/>
            <person name="Kupper F.C."/>
            <person name="Lang D."/>
            <person name="Le Bail A."/>
            <person name="Leblanc C."/>
            <person name="Lerouge P."/>
            <person name="Lohr M."/>
            <person name="Lopez P.J."/>
            <person name="Martens C."/>
            <person name="Maumus F."/>
            <person name="Michel G."/>
            <person name="Miranda-Saavedra D."/>
            <person name="Morales J."/>
            <person name="Moreau H."/>
            <person name="Motomura T."/>
            <person name="Nagasato C."/>
            <person name="Napoli C.A."/>
            <person name="Nelson D.R."/>
            <person name="Nyvall-Collen P."/>
            <person name="Peters A.F."/>
            <person name="Pommier C."/>
            <person name="Potin P."/>
            <person name="Poulain J."/>
            <person name="Quesneville H."/>
            <person name="Read B."/>
            <person name="Rensing S.A."/>
            <person name="Ritter A."/>
            <person name="Rousvoal S."/>
            <person name="Samanta M."/>
            <person name="Samson G."/>
            <person name="Schroeder D.C."/>
            <person name="Segurens B."/>
            <person name="Strittmatter M."/>
            <person name="Tonon T."/>
            <person name="Tregear J.W."/>
            <person name="Valentin K."/>
            <person name="von Dassow P."/>
            <person name="Yamagishi T."/>
            <person name="Van de Peer Y."/>
            <person name="Wincker P."/>
        </authorList>
    </citation>
    <scope>NUCLEOTIDE SEQUENCE [LARGE SCALE GENOMIC DNA]</scope>
    <source>
        <strain evidence="10">Ec32 / CCAP1310/4</strain>
    </source>
</reference>
<evidence type="ECO:0000256" key="7">
    <source>
        <dbReference type="ARBA" id="ARBA00023136"/>
    </source>
</evidence>
<keyword evidence="6" id="KW-1133">Transmembrane helix</keyword>
<evidence type="ECO:0000313" key="9">
    <source>
        <dbReference type="EMBL" id="CBJ29501.1"/>
    </source>
</evidence>
<dbReference type="Proteomes" id="UP000002630">
    <property type="component" value="Linkage Group LG12"/>
</dbReference>
<dbReference type="EMBL" id="FN648060">
    <property type="protein sequence ID" value="CBJ29501.1"/>
    <property type="molecule type" value="Genomic_DNA"/>
</dbReference>